<dbReference type="PROSITE" id="PS51327">
    <property type="entry name" value="DICER_DSRBF"/>
    <property type="match status" value="1"/>
</dbReference>
<dbReference type="CDD" id="cd10843">
    <property type="entry name" value="DSRM_DICER"/>
    <property type="match status" value="1"/>
</dbReference>
<keyword evidence="23" id="KW-1185">Reference proteome</keyword>
<evidence type="ECO:0000256" key="4">
    <source>
        <dbReference type="ARBA" id="ARBA00022723"/>
    </source>
</evidence>
<evidence type="ECO:0000256" key="10">
    <source>
        <dbReference type="ARBA" id="ARBA00022840"/>
    </source>
</evidence>
<organism evidence="23 24">
    <name type="scientific">Elaeophora elaphi</name>
    <dbReference type="NCBI Taxonomy" id="1147741"/>
    <lineage>
        <taxon>Eukaryota</taxon>
        <taxon>Metazoa</taxon>
        <taxon>Ecdysozoa</taxon>
        <taxon>Nematoda</taxon>
        <taxon>Chromadorea</taxon>
        <taxon>Rhabditida</taxon>
        <taxon>Spirurina</taxon>
        <taxon>Spiruromorpha</taxon>
        <taxon>Filarioidea</taxon>
        <taxon>Onchocercidae</taxon>
        <taxon>Elaeophora</taxon>
    </lineage>
</organism>
<dbReference type="SUPFAM" id="SSF69065">
    <property type="entry name" value="RNase III domain-like"/>
    <property type="match status" value="2"/>
</dbReference>
<dbReference type="CDD" id="cd00593">
    <property type="entry name" value="RIBOc"/>
    <property type="match status" value="2"/>
</dbReference>
<evidence type="ECO:0000256" key="5">
    <source>
        <dbReference type="ARBA" id="ARBA00022737"/>
    </source>
</evidence>
<keyword evidence="8" id="KW-0378">Hydrolase</keyword>
<dbReference type="STRING" id="1147741.A0A158Q8D5"/>
<evidence type="ECO:0000259" key="21">
    <source>
        <dbReference type="PROSITE" id="PS51194"/>
    </source>
</evidence>
<dbReference type="InterPro" id="IPR027417">
    <property type="entry name" value="P-loop_NTPase"/>
</dbReference>
<evidence type="ECO:0000313" key="23">
    <source>
        <dbReference type="Proteomes" id="UP000050640"/>
    </source>
</evidence>
<dbReference type="PROSITE" id="PS51192">
    <property type="entry name" value="HELICASE_ATP_BIND_1"/>
    <property type="match status" value="1"/>
</dbReference>
<dbReference type="Pfam" id="PF20930">
    <property type="entry name" value="Dicer_PBD"/>
    <property type="match status" value="1"/>
</dbReference>
<keyword evidence="7" id="KW-0255">Endonuclease</keyword>
<dbReference type="GO" id="GO:0070578">
    <property type="term" value="C:RISC-loading complex"/>
    <property type="evidence" value="ECO:0007669"/>
    <property type="project" value="TreeGrafter"/>
</dbReference>
<evidence type="ECO:0000256" key="12">
    <source>
        <dbReference type="ARBA" id="ARBA00022884"/>
    </source>
</evidence>
<evidence type="ECO:0000256" key="14">
    <source>
        <dbReference type="ARBA" id="ARBA00023211"/>
    </source>
</evidence>
<dbReference type="InterPro" id="IPR036085">
    <property type="entry name" value="PAZ_dom_sf"/>
</dbReference>
<keyword evidence="6" id="KW-0547">Nucleotide-binding</keyword>
<feature type="domain" description="Helicase ATP-binding" evidence="20">
    <location>
        <begin position="22"/>
        <end position="202"/>
    </location>
</feature>
<evidence type="ECO:0000256" key="3">
    <source>
        <dbReference type="ARBA" id="ARBA00022722"/>
    </source>
</evidence>
<dbReference type="GO" id="GO:0003723">
    <property type="term" value="F:RNA binding"/>
    <property type="evidence" value="ECO:0007669"/>
    <property type="project" value="UniProtKB-UniRule"/>
</dbReference>
<name>A0A158Q8D5_9BILA</name>
<dbReference type="PROSITE" id="PS00517">
    <property type="entry name" value="RNASE_3_1"/>
    <property type="match status" value="1"/>
</dbReference>
<dbReference type="PROSITE" id="PS50821">
    <property type="entry name" value="PAZ"/>
    <property type="match status" value="1"/>
</dbReference>
<dbReference type="InterPro" id="IPR000999">
    <property type="entry name" value="RNase_III_dom"/>
</dbReference>
<comment type="cofactor">
    <cofactor evidence="2">
        <name>Mg(2+)</name>
        <dbReference type="ChEBI" id="CHEBI:18420"/>
    </cofactor>
</comment>
<dbReference type="InterPro" id="IPR014720">
    <property type="entry name" value="dsRBD_dom"/>
</dbReference>
<dbReference type="InterPro" id="IPR003100">
    <property type="entry name" value="PAZ_dom"/>
</dbReference>
<dbReference type="GO" id="GO:0005634">
    <property type="term" value="C:nucleus"/>
    <property type="evidence" value="ECO:0007669"/>
    <property type="project" value="TreeGrafter"/>
</dbReference>
<protein>
    <submittedName>
        <fullName evidence="24">Endoribonuclease dcr-1</fullName>
    </submittedName>
</protein>
<keyword evidence="10" id="KW-0067">ATP-binding</keyword>
<dbReference type="GO" id="GO:0030422">
    <property type="term" value="P:siRNA processing"/>
    <property type="evidence" value="ECO:0007669"/>
    <property type="project" value="InterPro"/>
</dbReference>
<evidence type="ECO:0000256" key="16">
    <source>
        <dbReference type="PROSITE-ProRule" id="PRU00657"/>
    </source>
</evidence>
<keyword evidence="3" id="KW-0540">Nuclease</keyword>
<evidence type="ECO:0000256" key="1">
    <source>
        <dbReference type="ARBA" id="ARBA00001936"/>
    </source>
</evidence>
<dbReference type="GO" id="GO:0005737">
    <property type="term" value="C:cytoplasm"/>
    <property type="evidence" value="ECO:0007669"/>
    <property type="project" value="TreeGrafter"/>
</dbReference>
<dbReference type="Gene3D" id="3.30.160.380">
    <property type="entry name" value="Dicer dimerisation domain"/>
    <property type="match status" value="1"/>
</dbReference>
<dbReference type="Pfam" id="PF20932">
    <property type="entry name" value="Dicer_dsRBD"/>
    <property type="match status" value="1"/>
</dbReference>
<dbReference type="SMART" id="SM00535">
    <property type="entry name" value="RIBOc"/>
    <property type="match status" value="2"/>
</dbReference>
<evidence type="ECO:0000256" key="2">
    <source>
        <dbReference type="ARBA" id="ARBA00001946"/>
    </source>
</evidence>
<dbReference type="FunFam" id="1.10.1520.10:FF:000005">
    <property type="entry name" value="Putative endoribonuclease dicer"/>
    <property type="match status" value="1"/>
</dbReference>
<evidence type="ECO:0000256" key="8">
    <source>
        <dbReference type="ARBA" id="ARBA00022801"/>
    </source>
</evidence>
<evidence type="ECO:0000259" key="17">
    <source>
        <dbReference type="PROSITE" id="PS50137"/>
    </source>
</evidence>
<dbReference type="Pfam" id="PF00636">
    <property type="entry name" value="Ribonuclease_3"/>
    <property type="match status" value="2"/>
</dbReference>
<dbReference type="SMART" id="SM00490">
    <property type="entry name" value="HELICc"/>
    <property type="match status" value="1"/>
</dbReference>
<dbReference type="SMART" id="SM00487">
    <property type="entry name" value="DEXDc"/>
    <property type="match status" value="1"/>
</dbReference>
<dbReference type="FunFam" id="1.10.1520.10:FF:000023">
    <property type="entry name" value="Endoribonuclease dcr-1"/>
    <property type="match status" value="1"/>
</dbReference>
<dbReference type="Pfam" id="PF04851">
    <property type="entry name" value="ResIII"/>
    <property type="match status" value="1"/>
</dbReference>
<evidence type="ECO:0000256" key="11">
    <source>
        <dbReference type="ARBA" id="ARBA00022842"/>
    </source>
</evidence>
<keyword evidence="14" id="KW-0464">Manganese</keyword>
<dbReference type="Pfam" id="PF02170">
    <property type="entry name" value="PAZ"/>
    <property type="match status" value="1"/>
</dbReference>
<evidence type="ECO:0000256" key="9">
    <source>
        <dbReference type="ARBA" id="ARBA00022806"/>
    </source>
</evidence>
<dbReference type="GO" id="GO:0006309">
    <property type="term" value="P:apoptotic DNA fragmentation"/>
    <property type="evidence" value="ECO:0007669"/>
    <property type="project" value="TreeGrafter"/>
</dbReference>
<evidence type="ECO:0000256" key="15">
    <source>
        <dbReference type="ARBA" id="ARBA00035116"/>
    </source>
</evidence>
<dbReference type="SMART" id="SM00949">
    <property type="entry name" value="PAZ"/>
    <property type="match status" value="1"/>
</dbReference>
<feature type="domain" description="DRBM" evidence="17">
    <location>
        <begin position="1837"/>
        <end position="1903"/>
    </location>
</feature>
<evidence type="ECO:0000259" key="18">
    <source>
        <dbReference type="PROSITE" id="PS50142"/>
    </source>
</evidence>
<accession>A0A158Q8D5</accession>
<dbReference type="CDD" id="cd15903">
    <property type="entry name" value="Dicer_PBD"/>
    <property type="match status" value="1"/>
</dbReference>
<feature type="domain" description="Helicase C-terminal" evidence="21">
    <location>
        <begin position="371"/>
        <end position="536"/>
    </location>
</feature>
<reference evidence="24" key="1">
    <citation type="submission" date="2016-04" db="UniProtKB">
        <authorList>
            <consortium name="WormBaseParasite"/>
        </authorList>
    </citation>
    <scope>IDENTIFICATION</scope>
</reference>
<keyword evidence="13" id="KW-0943">RNA-mediated gene silencing</keyword>
<dbReference type="PROSITE" id="PS50142">
    <property type="entry name" value="RNASE_3_2"/>
    <property type="match status" value="2"/>
</dbReference>
<evidence type="ECO:0000256" key="7">
    <source>
        <dbReference type="ARBA" id="ARBA00022759"/>
    </source>
</evidence>
<dbReference type="InterPro" id="IPR005034">
    <property type="entry name" value="Dicer_dimerisation"/>
</dbReference>
<dbReference type="InterPro" id="IPR048512">
    <property type="entry name" value="Dicer_platform"/>
</dbReference>
<dbReference type="PANTHER" id="PTHR14950">
    <property type="entry name" value="DICER-RELATED"/>
    <property type="match status" value="1"/>
</dbReference>
<keyword evidence="5" id="KW-0677">Repeat</keyword>
<sequence>MVVRASDVDKNFFTPRDYQVELLDKACKRNIIVPLGTGSGKTFIAVLLIREYTTKLVMPWKNGGKRAFFLVDKVSLVEQQAAHIEHHTTLTVGKIHGHLNQGIWSDPAKFDAFIALHEVTVLTAQIFLDLLDHGFFNMSNAAVIIFDECHHVLGSKHPYRLIMHRYGQLAGVDRPRILGLTASLINSKVPPNSLERLLEKLERIMHCSIETASDLVSISKYGAKPKEYVIMCHDFFCCACKISKKVINALEGLRMFCLKCTEFHPEFDIDPRKPVLEAVSRTKSVLEQLGPWCAWKVCQLFQRQLKKHSVQGFLPEKQVVFLQVAYTTMRFVKRLLDDKVASVRCFNDMKPILPDRLARLFEILNPSNMEKVDPDFTFCGIIFVEQRYVAYVLNTLIRAISRWDNDKFGYLVSDFVIGYNSANIGAEETMTLHKRQELVLRKFRQRHLNLLVATSVLEEGVDIRHCNVVIRFDRPTDYRAYIQSKGRARKEDANYFILVEERDREQCSCDLKDFLQIERMLLKRYQNVHNPPEPIILPTIETVDDIIAPYTVESTGAQVTLSTAISLVNRYCAKLPSDIFTRLVPQNTIVPEIIGDQVMYRAELLLPINSPIKETIRLKKPLESKKLAQMAVALEACRRLHKRKELNDYLLPVGKDTIMLTALDDDPDEFIPNMNYKVGSARRRQLYDKRMAKALHNAIPRVGEECYIYVMEMDLIKAVTGAANPKNRRIINPLDTEFCFGFLSNKKIPKVPSFPVFLRQGRMQANILLVKSRLLVDAQMLELLKAFHHYLFDSVLRLVKGGLVFIPDKAPVNVLVVPLRRERNGETGEVDFKLDYAYVRNVVSSIDELPRIPTELERLSFKFDAAKYQDAVVMPWYRDRDHPSFYYVAEVIDAKPSSKFPDEKFATFNDYFIQKYDIIIYDQEQPLLDVDYTSSRLNLLMPRHWSRSRSRITEERGLENGGMSQGQILVPELVDVHPIAASLWNVIAALPTLLYRINSLLLADELRELVIREAFSNPDYSTSDDVCWMPLDYPTPMDDLEVKPVQRICDLKKKHAEQKNQENKGVEAKDSDVEMADFEIGVWDPELAKGLEDFCLNKGKRDEVRGFEDVDGDAFGLMMNGSALRQHGDMSDDDDEDAVVLFDFINSVYERLGKESGDIFAPRENITSSGWDDLVVIEESAPNGINMPLSVNSGDSQIDSRGLMADLSRMSWLMDMPTPLPVAPVDTTTQTDVDVIKETMKNGNKRHPVARKPAQLYLDSLERLEDSDRASSKSNRQEECIDLIDFCDEVDEILSSEHNDTVPFHLSYFKGCLLDTDVELDTVEVLSPMKISLHQNEKQIVNLEKDEEMVRSPSDLELFLQMSRDGYANKLDCSTIDAHAVDRKQEIIAPVLDWMTFSFEEDTFNDHPDGVSPCTLLQTVGDSFLKYAVTDYLFHTNPEQHEGKLSFARSKEVSNCNLYRLGKKHNLPSLIIGSKFDPNDGWLPPCYAPTSDFKAPNTLDAEERDKFIENVLEGKAVEGQEPVRIPTGWDEADRNSQVRRIADGIETIEFPKNMATSWDGEEITPLPYNLLTQQSLGDKSIADAVESLIGAHLLELGPSATLKFMKWLGLKVLTEPVEVESPLLRFIDTIKEPDKSLRKLNDLWIQFQFSKLEDCIGYRFRDRAYLLQAFTHASYYKNRITGCYQRLEFLGDAVLDYVITRFLFQHSSHYSPGVLTDLRSALVNNTIFASLAVKYNFHKHFIAMCPRLHHMIEKFVCLCAEKNLSSANFNEEMYMVTTEEEIDEGEEEDIEVPKAMGDIFESVAGAIYLDSGRSLDVVWRVFYNLMKETIDECCSNPPRSPIRELLEMEPERARFSKLERILETGKVRVTVDIQGKCRFTGMGRSYRIAKCTAAKRALRYLRSLKKEKERAARKQ</sequence>
<evidence type="ECO:0000259" key="20">
    <source>
        <dbReference type="PROSITE" id="PS51192"/>
    </source>
</evidence>
<keyword evidence="9" id="KW-0347">Helicase</keyword>
<dbReference type="GO" id="GO:0004530">
    <property type="term" value="F:deoxyribonuclease I activity"/>
    <property type="evidence" value="ECO:0007669"/>
    <property type="project" value="TreeGrafter"/>
</dbReference>
<dbReference type="CDD" id="cd18034">
    <property type="entry name" value="DEXHc_dicer"/>
    <property type="match status" value="1"/>
</dbReference>
<dbReference type="Proteomes" id="UP000050640">
    <property type="component" value="Unplaced"/>
</dbReference>
<keyword evidence="11" id="KW-0460">Magnesium</keyword>
<comment type="similarity">
    <text evidence="15 16">Belongs to the helicase family. Dicer subfamily.</text>
</comment>
<dbReference type="GO" id="GO:0005524">
    <property type="term" value="F:ATP binding"/>
    <property type="evidence" value="ECO:0007669"/>
    <property type="project" value="UniProtKB-KW"/>
</dbReference>
<keyword evidence="4" id="KW-0479">Metal-binding</keyword>
<feature type="domain" description="Dicer dsRNA-binding fold" evidence="22">
    <location>
        <begin position="564"/>
        <end position="660"/>
    </location>
</feature>
<feature type="domain" description="RNase III" evidence="18">
    <location>
        <begin position="1417"/>
        <end position="1597"/>
    </location>
</feature>
<dbReference type="SUPFAM" id="SSF54768">
    <property type="entry name" value="dsRNA-binding domain-like"/>
    <property type="match status" value="1"/>
</dbReference>
<evidence type="ECO:0000256" key="13">
    <source>
        <dbReference type="ARBA" id="ARBA00023158"/>
    </source>
</evidence>
<evidence type="ECO:0000313" key="24">
    <source>
        <dbReference type="WBParaSite" id="EEL_0000720501-mRNA-1"/>
    </source>
</evidence>
<keyword evidence="12 16" id="KW-0694">RNA-binding</keyword>
<evidence type="ECO:0000259" key="19">
    <source>
        <dbReference type="PROSITE" id="PS50821"/>
    </source>
</evidence>
<evidence type="ECO:0000259" key="22">
    <source>
        <dbReference type="PROSITE" id="PS51327"/>
    </source>
</evidence>
<dbReference type="SUPFAM" id="SSF52540">
    <property type="entry name" value="P-loop containing nucleoside triphosphate hydrolases"/>
    <property type="match status" value="1"/>
</dbReference>
<dbReference type="Gene3D" id="3.40.50.300">
    <property type="entry name" value="P-loop containing nucleotide triphosphate hydrolases"/>
    <property type="match status" value="2"/>
</dbReference>
<dbReference type="Gene3D" id="1.10.1520.10">
    <property type="entry name" value="Ribonuclease III domain"/>
    <property type="match status" value="2"/>
</dbReference>
<dbReference type="InterPro" id="IPR044441">
    <property type="entry name" value="DICER_DSRM"/>
</dbReference>
<dbReference type="SUPFAM" id="SSF101690">
    <property type="entry name" value="PAZ domain"/>
    <property type="match status" value="1"/>
</dbReference>
<dbReference type="InterPro" id="IPR038248">
    <property type="entry name" value="Dicer_dimer_sf"/>
</dbReference>
<dbReference type="Gene3D" id="2.170.260.10">
    <property type="entry name" value="paz domain"/>
    <property type="match status" value="1"/>
</dbReference>
<dbReference type="GO" id="GO:0004386">
    <property type="term" value="F:helicase activity"/>
    <property type="evidence" value="ECO:0007669"/>
    <property type="project" value="UniProtKB-KW"/>
</dbReference>
<dbReference type="GO" id="GO:0046872">
    <property type="term" value="F:metal ion binding"/>
    <property type="evidence" value="ECO:0007669"/>
    <property type="project" value="UniProtKB-KW"/>
</dbReference>
<dbReference type="FunFam" id="3.40.50.300:FF:000628">
    <property type="entry name" value="Endoribonuclease Dicer"/>
    <property type="match status" value="1"/>
</dbReference>
<dbReference type="PANTHER" id="PTHR14950:SF37">
    <property type="entry name" value="ENDORIBONUCLEASE DICER"/>
    <property type="match status" value="1"/>
</dbReference>
<dbReference type="InterPro" id="IPR036389">
    <property type="entry name" value="RNase_III_sf"/>
</dbReference>
<dbReference type="Pfam" id="PF00271">
    <property type="entry name" value="Helicase_C"/>
    <property type="match status" value="1"/>
</dbReference>
<dbReference type="Pfam" id="PF20931">
    <property type="entry name" value="Dicer_platform"/>
    <property type="match status" value="1"/>
</dbReference>
<dbReference type="GO" id="GO:0031054">
    <property type="term" value="P:pre-miRNA processing"/>
    <property type="evidence" value="ECO:0007669"/>
    <property type="project" value="InterPro"/>
</dbReference>
<feature type="domain" description="PAZ" evidence="19">
    <location>
        <begin position="844"/>
        <end position="978"/>
    </location>
</feature>
<dbReference type="GO" id="GO:0003677">
    <property type="term" value="F:DNA binding"/>
    <property type="evidence" value="ECO:0007669"/>
    <property type="project" value="InterPro"/>
</dbReference>
<dbReference type="InterPro" id="IPR001650">
    <property type="entry name" value="Helicase_C-like"/>
</dbReference>
<dbReference type="Gene3D" id="3.30.160.20">
    <property type="match status" value="1"/>
</dbReference>
<dbReference type="PROSITE" id="PS51194">
    <property type="entry name" value="HELICASE_CTER"/>
    <property type="match status" value="1"/>
</dbReference>
<dbReference type="InterPro" id="IPR048513">
    <property type="entry name" value="Dicer_PBD"/>
</dbReference>
<dbReference type="PROSITE" id="PS50137">
    <property type="entry name" value="DS_RBD"/>
    <property type="match status" value="1"/>
</dbReference>
<comment type="cofactor">
    <cofactor evidence="1">
        <name>Mn(2+)</name>
        <dbReference type="ChEBI" id="CHEBI:29035"/>
    </cofactor>
</comment>
<dbReference type="FunFam" id="2.170.260.10:FF:000002">
    <property type="entry name" value="Putative Endoribonuclease Dicer"/>
    <property type="match status" value="1"/>
</dbReference>
<dbReference type="Pfam" id="PF03368">
    <property type="entry name" value="Dicer_dimer"/>
    <property type="match status" value="1"/>
</dbReference>
<dbReference type="WBParaSite" id="EEL_0000720501-mRNA-1">
    <property type="protein sequence ID" value="EEL_0000720501-mRNA-1"/>
    <property type="gene ID" value="EEL_0000720501"/>
</dbReference>
<evidence type="ECO:0000256" key="6">
    <source>
        <dbReference type="ARBA" id="ARBA00022741"/>
    </source>
</evidence>
<dbReference type="InterPro" id="IPR014001">
    <property type="entry name" value="Helicase_ATP-bd"/>
</dbReference>
<feature type="domain" description="RNase III" evidence="18">
    <location>
        <begin position="1649"/>
        <end position="1812"/>
    </location>
</feature>
<dbReference type="InterPro" id="IPR006935">
    <property type="entry name" value="Helicase/UvrB_N"/>
</dbReference>
<dbReference type="GO" id="GO:0004525">
    <property type="term" value="F:ribonuclease III activity"/>
    <property type="evidence" value="ECO:0007669"/>
    <property type="project" value="InterPro"/>
</dbReference>
<proteinExistence type="inferred from homology"/>